<dbReference type="GO" id="GO:0006508">
    <property type="term" value="P:proteolysis"/>
    <property type="evidence" value="ECO:0007669"/>
    <property type="project" value="UniProtKB-KW"/>
</dbReference>
<evidence type="ECO:0000256" key="12">
    <source>
        <dbReference type="SAM" id="SignalP"/>
    </source>
</evidence>
<accession>A0A1I4ALT4</accession>
<evidence type="ECO:0000259" key="13">
    <source>
        <dbReference type="PROSITE" id="PS50106"/>
    </source>
</evidence>
<feature type="binding site" evidence="10">
    <location>
        <position position="157"/>
    </location>
    <ligand>
        <name>substrate</name>
    </ligand>
</feature>
<keyword evidence="5" id="KW-0677">Repeat</keyword>
<evidence type="ECO:0000256" key="9">
    <source>
        <dbReference type="PIRSR" id="PIRSR611782-1"/>
    </source>
</evidence>
<dbReference type="PANTHER" id="PTHR22939">
    <property type="entry name" value="SERINE PROTEASE FAMILY S1C HTRA-RELATED"/>
    <property type="match status" value="1"/>
</dbReference>
<dbReference type="PROSITE" id="PS50106">
    <property type="entry name" value="PDZ"/>
    <property type="match status" value="2"/>
</dbReference>
<evidence type="ECO:0000313" key="15">
    <source>
        <dbReference type="Proteomes" id="UP000198804"/>
    </source>
</evidence>
<dbReference type="InterPro" id="IPR036034">
    <property type="entry name" value="PDZ_sf"/>
</dbReference>
<dbReference type="Pfam" id="PF17820">
    <property type="entry name" value="PDZ_6"/>
    <property type="match status" value="2"/>
</dbReference>
<dbReference type="SUPFAM" id="SSF50494">
    <property type="entry name" value="Trypsin-like serine proteases"/>
    <property type="match status" value="1"/>
</dbReference>
<dbReference type="RefSeq" id="WP_091942516.1">
    <property type="nucleotide sequence ID" value="NZ_FOSV01000002.1"/>
</dbReference>
<organism evidence="14 15">
    <name type="scientific">Methylorubrum salsuginis</name>
    <dbReference type="NCBI Taxonomy" id="414703"/>
    <lineage>
        <taxon>Bacteria</taxon>
        <taxon>Pseudomonadati</taxon>
        <taxon>Pseudomonadota</taxon>
        <taxon>Alphaproteobacteria</taxon>
        <taxon>Hyphomicrobiales</taxon>
        <taxon>Methylobacteriaceae</taxon>
        <taxon>Methylorubrum</taxon>
    </lineage>
</organism>
<dbReference type="PANTHER" id="PTHR22939:SF129">
    <property type="entry name" value="SERINE PROTEASE HTRA2, MITOCHONDRIAL"/>
    <property type="match status" value="1"/>
</dbReference>
<dbReference type="InterPro" id="IPR041489">
    <property type="entry name" value="PDZ_6"/>
</dbReference>
<dbReference type="InterPro" id="IPR001940">
    <property type="entry name" value="Peptidase_S1C"/>
</dbReference>
<dbReference type="NCBIfam" id="TIGR02037">
    <property type="entry name" value="degP_htrA_DO"/>
    <property type="match status" value="1"/>
</dbReference>
<evidence type="ECO:0000256" key="1">
    <source>
        <dbReference type="ARBA" id="ARBA00004418"/>
    </source>
</evidence>
<sequence length="486" mass="50885">MSFSPLRPAGLLSVLLLAASPAVAQEKAFQEKTFQDKAVPLSKGDVQLSLAPVVKRAAPSVVNVYATHVEKRSARSSAMDEFMRRFFGEDRPGGSGRPGGAPGERAQRSLGSGVIVDGSGLVITNNHVIADMNEVKVSLADKREFEAQIVLRDPRTDLAVLKIKTPADIAPMPIGDSDHLEVGDFVLAIGNPFGVGQTVTQGIVSALARTQVGSSDYQFFIQTDAAINPGNSGGALVDLQGRLVGVNTAIYSQSGGSHGIGFAIPASMIRAVVDAAKTGGSLVRRPWLGARVQSVTPDIAESVGLDRPTGVLVASMQAKSPAEEAGLKRGDVILSIDGQNVDDPEAFGYRFALKGITGTAQFGILRGTRRQTIPVKLGPAPETRPRDALKVKTRTPFAGATLVNTSPAVGEELQADLPEEGVAVSSVEDGSLANRAGFKKGDVIVAVNGMPVTSTKDLDRLTQRSFGLWEVSINRGGETLTSVFGG</sequence>
<feature type="region of interest" description="Disordered" evidence="11">
    <location>
        <begin position="87"/>
        <end position="109"/>
    </location>
</feature>
<evidence type="ECO:0000256" key="4">
    <source>
        <dbReference type="ARBA" id="ARBA00022729"/>
    </source>
</evidence>
<comment type="subcellular location">
    <subcellularLocation>
        <location evidence="1">Periplasm</location>
    </subcellularLocation>
</comment>
<keyword evidence="7" id="KW-0378">Hydrolase</keyword>
<feature type="binding site" evidence="10">
    <location>
        <begin position="230"/>
        <end position="232"/>
    </location>
    <ligand>
        <name>substrate</name>
    </ligand>
</feature>
<dbReference type="Gene3D" id="2.40.10.120">
    <property type="match status" value="1"/>
</dbReference>
<evidence type="ECO:0000256" key="8">
    <source>
        <dbReference type="ARBA" id="ARBA00022825"/>
    </source>
</evidence>
<dbReference type="Gene3D" id="2.30.42.10">
    <property type="match status" value="2"/>
</dbReference>
<dbReference type="Pfam" id="PF13365">
    <property type="entry name" value="Trypsin_2"/>
    <property type="match status" value="1"/>
</dbReference>
<proteinExistence type="inferred from homology"/>
<evidence type="ECO:0000313" key="14">
    <source>
        <dbReference type="EMBL" id="SFK56656.1"/>
    </source>
</evidence>
<evidence type="ECO:0000256" key="5">
    <source>
        <dbReference type="ARBA" id="ARBA00022737"/>
    </source>
</evidence>
<keyword evidence="15" id="KW-1185">Reference proteome</keyword>
<dbReference type="InterPro" id="IPR011782">
    <property type="entry name" value="Pept_S1C_Do"/>
</dbReference>
<evidence type="ECO:0000256" key="6">
    <source>
        <dbReference type="ARBA" id="ARBA00022764"/>
    </source>
</evidence>
<evidence type="ECO:0000256" key="11">
    <source>
        <dbReference type="SAM" id="MobiDB-lite"/>
    </source>
</evidence>
<dbReference type="EMBL" id="FOSV01000002">
    <property type="protein sequence ID" value="SFK56656.1"/>
    <property type="molecule type" value="Genomic_DNA"/>
</dbReference>
<keyword evidence="8" id="KW-0720">Serine protease</keyword>
<feature type="active site" description="Charge relay system" evidence="9">
    <location>
        <position position="157"/>
    </location>
</feature>
<keyword evidence="6" id="KW-0574">Periplasm</keyword>
<feature type="binding site" evidence="10">
    <location>
        <position position="127"/>
    </location>
    <ligand>
        <name>substrate</name>
    </ligand>
</feature>
<feature type="chain" id="PRO_5039661029" evidence="12">
    <location>
        <begin position="25"/>
        <end position="486"/>
    </location>
</feature>
<dbReference type="PRINTS" id="PR00834">
    <property type="entry name" value="PROTEASES2C"/>
</dbReference>
<comment type="similarity">
    <text evidence="2">Belongs to the peptidase S1C family.</text>
</comment>
<dbReference type="GO" id="GO:0004252">
    <property type="term" value="F:serine-type endopeptidase activity"/>
    <property type="evidence" value="ECO:0007669"/>
    <property type="project" value="InterPro"/>
</dbReference>
<gene>
    <name evidence="14" type="ORF">SAMN04488125_102429</name>
</gene>
<keyword evidence="4 12" id="KW-0732">Signal</keyword>
<feature type="domain" description="PDZ" evidence="13">
    <location>
        <begin position="272"/>
        <end position="343"/>
    </location>
</feature>
<protein>
    <submittedName>
        <fullName evidence="14">Do/DeqQ family serine protease</fullName>
    </submittedName>
</protein>
<dbReference type="InterPro" id="IPR001478">
    <property type="entry name" value="PDZ"/>
</dbReference>
<evidence type="ECO:0000256" key="10">
    <source>
        <dbReference type="PIRSR" id="PIRSR611782-2"/>
    </source>
</evidence>
<dbReference type="InterPro" id="IPR009003">
    <property type="entry name" value="Peptidase_S1_PA"/>
</dbReference>
<dbReference type="Proteomes" id="UP000198804">
    <property type="component" value="Unassembled WGS sequence"/>
</dbReference>
<feature type="active site" description="Charge relay system" evidence="9">
    <location>
        <position position="232"/>
    </location>
</feature>
<feature type="domain" description="PDZ" evidence="13">
    <location>
        <begin position="390"/>
        <end position="454"/>
    </location>
</feature>
<keyword evidence="3 14" id="KW-0645">Protease</keyword>
<evidence type="ECO:0000256" key="7">
    <source>
        <dbReference type="ARBA" id="ARBA00022801"/>
    </source>
</evidence>
<dbReference type="GO" id="GO:0042597">
    <property type="term" value="C:periplasmic space"/>
    <property type="evidence" value="ECO:0007669"/>
    <property type="project" value="UniProtKB-SubCell"/>
</dbReference>
<name>A0A1I4ALT4_9HYPH</name>
<dbReference type="OrthoDB" id="9758917at2"/>
<evidence type="ECO:0000256" key="3">
    <source>
        <dbReference type="ARBA" id="ARBA00022670"/>
    </source>
</evidence>
<dbReference type="AlphaFoldDB" id="A0A1I4ALT4"/>
<feature type="compositionally biased region" description="Gly residues" evidence="11">
    <location>
        <begin position="93"/>
        <end position="102"/>
    </location>
</feature>
<reference evidence="15" key="1">
    <citation type="submission" date="2016-10" db="EMBL/GenBank/DDBJ databases">
        <authorList>
            <person name="Varghese N."/>
            <person name="Submissions S."/>
        </authorList>
    </citation>
    <scope>NUCLEOTIDE SEQUENCE [LARGE SCALE GENOMIC DNA]</scope>
    <source>
        <strain evidence="15">CGMCC 1.6474</strain>
    </source>
</reference>
<dbReference type="STRING" id="414703.SAMN04488125_102429"/>
<evidence type="ECO:0000256" key="2">
    <source>
        <dbReference type="ARBA" id="ARBA00010541"/>
    </source>
</evidence>
<feature type="signal peptide" evidence="12">
    <location>
        <begin position="1"/>
        <end position="24"/>
    </location>
</feature>
<dbReference type="SUPFAM" id="SSF50156">
    <property type="entry name" value="PDZ domain-like"/>
    <property type="match status" value="2"/>
</dbReference>
<feature type="active site" description="Charge relay system" evidence="9">
    <location>
        <position position="127"/>
    </location>
</feature>
<dbReference type="SMART" id="SM00228">
    <property type="entry name" value="PDZ"/>
    <property type="match status" value="2"/>
</dbReference>